<dbReference type="PANTHER" id="PTHR38795:SF1">
    <property type="entry name" value="DUF6604 DOMAIN-CONTAINING PROTEIN"/>
    <property type="match status" value="1"/>
</dbReference>
<protein>
    <submittedName>
        <fullName evidence="1">Uncharacterized protein</fullName>
    </submittedName>
</protein>
<keyword evidence="2" id="KW-1185">Reference proteome</keyword>
<evidence type="ECO:0000313" key="1">
    <source>
        <dbReference type="EMBL" id="KAK4544052.1"/>
    </source>
</evidence>
<accession>A0AAV9JG02</accession>
<proteinExistence type="predicted"/>
<name>A0AAV9JG02_9PEZI</name>
<dbReference type="EMBL" id="JAVFHQ010000027">
    <property type="protein sequence ID" value="KAK4544052.1"/>
    <property type="molecule type" value="Genomic_DNA"/>
</dbReference>
<dbReference type="AlphaFoldDB" id="A0AAV9JG02"/>
<gene>
    <name evidence="1" type="ORF">LTR36_004550</name>
</gene>
<reference evidence="1 2" key="1">
    <citation type="submission" date="2021-11" db="EMBL/GenBank/DDBJ databases">
        <title>Black yeast isolated from Biological Soil Crust.</title>
        <authorList>
            <person name="Kurbessoian T."/>
        </authorList>
    </citation>
    <scope>NUCLEOTIDE SEQUENCE [LARGE SCALE GENOMIC DNA]</scope>
    <source>
        <strain evidence="1 2">CCFEE 5522</strain>
    </source>
</reference>
<dbReference type="PANTHER" id="PTHR38795">
    <property type="entry name" value="DUF6604 DOMAIN-CONTAINING PROTEIN"/>
    <property type="match status" value="1"/>
</dbReference>
<comment type="caution">
    <text evidence="1">The sequence shown here is derived from an EMBL/GenBank/DDBJ whole genome shotgun (WGS) entry which is preliminary data.</text>
</comment>
<sequence>MPALPGASPKTPRSDINPAALLCVTAAMMLRTFVDQVTAYKKYRSRWQSVLGSDTLMNALLSLYTSHVFGPTLLAHIPRLLDYAEHTKKHRQRGKECEFGDTFVKGLVELCTRREELPIWLVVACQTYLDIYDIVGTNTTCGVDALADGHHTAADTSDQFRAFSNKLGGKCVTPLWNGYLEEVASHSIPFADSLAKINAAPMGSTGMYLDFFGFIPVGTTLSLPVTGCAQLYDLKIRAHVNGTLIANDGFVILALAHLYKAARMYGLVTTEWQDMEFVIAQQSSEQDFVTESSTDSDSYAMLRHYRTALGRSVTKHADHDVSELPSYESVTKSARGITVTSYLVAGMMKQTKEQAELGLFSDETIGTVLQALAKKAGSASAPTNLSGRVTPQLAKKGEKGFTPIQILAAFKQSFITDEPMLNFDYISFSHICGELVQAMQGVVLPQLSYAASTSCTRGYVMIDYLLREAADATAQSQPPSATLFAPAAAAMQELIAEHGNTFTTQARNQSSSHIPQHLRPNLTPLDPSGGVDRIRHLLGESAGLSFESARQDAAIYHPHGTLEMVAKILKAQDRLSRLEGLQEERWQRTVAVSAHGFHR</sequence>
<evidence type="ECO:0000313" key="2">
    <source>
        <dbReference type="Proteomes" id="UP001324427"/>
    </source>
</evidence>
<organism evidence="1 2">
    <name type="scientific">Oleoguttula mirabilis</name>
    <dbReference type="NCBI Taxonomy" id="1507867"/>
    <lineage>
        <taxon>Eukaryota</taxon>
        <taxon>Fungi</taxon>
        <taxon>Dikarya</taxon>
        <taxon>Ascomycota</taxon>
        <taxon>Pezizomycotina</taxon>
        <taxon>Dothideomycetes</taxon>
        <taxon>Dothideomycetidae</taxon>
        <taxon>Mycosphaerellales</taxon>
        <taxon>Teratosphaeriaceae</taxon>
        <taxon>Oleoguttula</taxon>
    </lineage>
</organism>
<dbReference type="Proteomes" id="UP001324427">
    <property type="component" value="Unassembled WGS sequence"/>
</dbReference>